<dbReference type="PANTHER" id="PTHR42852">
    <property type="entry name" value="THIOL:DISULFIDE INTERCHANGE PROTEIN DSBE"/>
    <property type="match status" value="1"/>
</dbReference>
<keyword evidence="5" id="KW-1185">Reference proteome</keyword>
<dbReference type="InterPro" id="IPR036249">
    <property type="entry name" value="Thioredoxin-like_sf"/>
</dbReference>
<dbReference type="Gene3D" id="3.40.30.10">
    <property type="entry name" value="Glutaredoxin"/>
    <property type="match status" value="1"/>
</dbReference>
<feature type="domain" description="Thioredoxin" evidence="3">
    <location>
        <begin position="54"/>
        <end position="192"/>
    </location>
</feature>
<comment type="caution">
    <text evidence="4">The sequence shown here is derived from an EMBL/GenBank/DDBJ whole genome shotgun (WGS) entry which is preliminary data.</text>
</comment>
<reference evidence="4 5" key="1">
    <citation type="submission" date="2021-01" db="EMBL/GenBank/DDBJ databases">
        <title>Paenibacillus sp.nov. isolated from the rhizosphere soil of tomato plant.</title>
        <authorList>
            <person name="Thin K.K."/>
            <person name="Zhang X."/>
            <person name="He S."/>
        </authorList>
    </citation>
    <scope>NUCLEOTIDE SEQUENCE [LARGE SCALE GENOMIC DNA]</scope>
    <source>
        <strain evidence="4 5">DXFW5</strain>
    </source>
</reference>
<accession>A0ABS2H6I5</accession>
<evidence type="ECO:0000259" key="3">
    <source>
        <dbReference type="PROSITE" id="PS51352"/>
    </source>
</evidence>
<gene>
    <name evidence="4" type="ORF">IM700_006785</name>
</gene>
<dbReference type="PANTHER" id="PTHR42852:SF1">
    <property type="entry name" value="THIOREDOXIN-LIKE PROTEIN YNEN"/>
    <property type="match status" value="1"/>
</dbReference>
<dbReference type="Proteomes" id="UP001516620">
    <property type="component" value="Unassembled WGS sequence"/>
</dbReference>
<evidence type="ECO:0000256" key="1">
    <source>
        <dbReference type="ARBA" id="ARBA00023157"/>
    </source>
</evidence>
<dbReference type="InterPro" id="IPR050553">
    <property type="entry name" value="Thioredoxin_ResA/DsbE_sf"/>
</dbReference>
<evidence type="ECO:0000313" key="4">
    <source>
        <dbReference type="EMBL" id="MBM6995364.1"/>
    </source>
</evidence>
<dbReference type="CDD" id="cd02966">
    <property type="entry name" value="TlpA_like_family"/>
    <property type="match status" value="1"/>
</dbReference>
<keyword evidence="1" id="KW-1015">Disulfide bond</keyword>
<dbReference type="EMBL" id="JADCNN020000004">
    <property type="protein sequence ID" value="MBM6995364.1"/>
    <property type="molecule type" value="Genomic_DNA"/>
</dbReference>
<organism evidence="4 5">
    <name type="scientific">Paenibacillus rhizolycopersici</name>
    <dbReference type="NCBI Taxonomy" id="2780073"/>
    <lineage>
        <taxon>Bacteria</taxon>
        <taxon>Bacillati</taxon>
        <taxon>Bacillota</taxon>
        <taxon>Bacilli</taxon>
        <taxon>Bacillales</taxon>
        <taxon>Paenibacillaceae</taxon>
        <taxon>Paenibacillus</taxon>
    </lineage>
</organism>
<evidence type="ECO:0000313" key="5">
    <source>
        <dbReference type="Proteomes" id="UP001516620"/>
    </source>
</evidence>
<dbReference type="InterPro" id="IPR013766">
    <property type="entry name" value="Thioredoxin_domain"/>
</dbReference>
<dbReference type="PROSITE" id="PS51352">
    <property type="entry name" value="THIOREDOXIN_2"/>
    <property type="match status" value="1"/>
</dbReference>
<dbReference type="InterPro" id="IPR000866">
    <property type="entry name" value="AhpC/TSA"/>
</dbReference>
<name>A0ABS2H6I5_9BACL</name>
<dbReference type="Pfam" id="PF00578">
    <property type="entry name" value="AhpC-TSA"/>
    <property type="match status" value="1"/>
</dbReference>
<dbReference type="RefSeq" id="WP_193415000.1">
    <property type="nucleotide sequence ID" value="NZ_JADCNN020000004.1"/>
</dbReference>
<evidence type="ECO:0000256" key="2">
    <source>
        <dbReference type="SAM" id="MobiDB-lite"/>
    </source>
</evidence>
<sequence length="192" mass="21099">MNRNRWILAALLVLLAIALLDRGGQDGWFSSLSGDSKGSEKEPSLSAMAAEGAPKPGTAAPAFSLPGLDGKTYEVGGKRDKVLLLNFWASWCDPCKEEAPELKALAEKYKDSLDIYAVNVTLYDKLDEAKAFVKEYGYTFPVLLDEKEEAYRMFNGIAFPTNVLIDEQGVIRDVIVGVIPPEELEAKIKNLI</sequence>
<feature type="region of interest" description="Disordered" evidence="2">
    <location>
        <begin position="31"/>
        <end position="53"/>
    </location>
</feature>
<proteinExistence type="predicted"/>
<dbReference type="SUPFAM" id="SSF52833">
    <property type="entry name" value="Thioredoxin-like"/>
    <property type="match status" value="1"/>
</dbReference>
<protein>
    <submittedName>
        <fullName evidence="4">TlpA family protein disulfide reductase</fullName>
    </submittedName>
</protein>